<accession>A0A1C7YYC6</accession>
<dbReference type="AlphaFoldDB" id="A0A1C7YYC6"/>
<dbReference type="PATRIC" id="fig|317.243.peg.485"/>
<organism evidence="1 2">
    <name type="scientific">Pseudomonas syringae</name>
    <dbReference type="NCBI Taxonomy" id="317"/>
    <lineage>
        <taxon>Bacteria</taxon>
        <taxon>Pseudomonadati</taxon>
        <taxon>Pseudomonadota</taxon>
        <taxon>Gammaproteobacteria</taxon>
        <taxon>Pseudomonadales</taxon>
        <taxon>Pseudomonadaceae</taxon>
        <taxon>Pseudomonas</taxon>
    </lineage>
</organism>
<dbReference type="SUPFAM" id="SSF52833">
    <property type="entry name" value="Thioredoxin-like"/>
    <property type="match status" value="1"/>
</dbReference>
<dbReference type="EMBL" id="LGSI01000068">
    <property type="protein sequence ID" value="OCR22523.1"/>
    <property type="molecule type" value="Genomic_DNA"/>
</dbReference>
<dbReference type="CDD" id="cd02980">
    <property type="entry name" value="TRX_Fd_family"/>
    <property type="match status" value="1"/>
</dbReference>
<name>A0A1C7YYC6_PSESX</name>
<proteinExistence type="predicted"/>
<dbReference type="Proteomes" id="UP000093104">
    <property type="component" value="Unassembled WGS sequence"/>
</dbReference>
<dbReference type="InterPro" id="IPR048111">
    <property type="entry name" value="Fdxn_Azotob-type"/>
</dbReference>
<protein>
    <submittedName>
        <fullName evidence="1">Ferredoxin</fullName>
    </submittedName>
</protein>
<evidence type="ECO:0000313" key="2">
    <source>
        <dbReference type="Proteomes" id="UP000093104"/>
    </source>
</evidence>
<dbReference type="InterPro" id="IPR036249">
    <property type="entry name" value="Thioredoxin-like_sf"/>
</dbReference>
<dbReference type="NCBIfam" id="NF041613">
    <property type="entry name" value="fdxn_Azotob"/>
    <property type="match status" value="1"/>
</dbReference>
<dbReference type="Gene3D" id="3.40.30.10">
    <property type="entry name" value="Glutaredoxin"/>
    <property type="match status" value="1"/>
</dbReference>
<evidence type="ECO:0000313" key="1">
    <source>
        <dbReference type="EMBL" id="OCR22523.1"/>
    </source>
</evidence>
<dbReference type="OrthoDB" id="9800597at2"/>
<dbReference type="RefSeq" id="WP_065835935.1">
    <property type="nucleotide sequence ID" value="NZ_LGSI01000068.1"/>
</dbReference>
<reference evidence="1 2" key="1">
    <citation type="submission" date="2015-07" db="EMBL/GenBank/DDBJ databases">
        <title>Draft genome sequence of a diazotrophic, plant growth-promoting rhizobacterium of the Pseudomonas syringae complex.</title>
        <authorList>
            <person name="Patten C.L."/>
            <person name="Jeong H."/>
        </authorList>
    </citation>
    <scope>NUCLEOTIDE SEQUENCE [LARGE SCALE GENOMIC DNA]</scope>
    <source>
        <strain evidence="1 2">GR12-2</strain>
    </source>
</reference>
<gene>
    <name evidence="1" type="ORF">AFK24_25900</name>
</gene>
<comment type="caution">
    <text evidence="1">The sequence shown here is derived from an EMBL/GenBank/DDBJ whole genome shotgun (WGS) entry which is preliminary data.</text>
</comment>
<sequence>MAKPDFHIFICTQRRQEGHPRGSCGAKGGEKVFDAFAQALIRRNLQWRMALTGTGCLGPCQAGANVLIYPGSIMYSWVEPQDAELIVEQHLLGGEPYADKLTPAQIW</sequence>